<dbReference type="SUPFAM" id="SSF89447">
    <property type="entry name" value="AbrB/MazE/MraZ-like"/>
    <property type="match status" value="1"/>
</dbReference>
<evidence type="ECO:0000256" key="7">
    <source>
        <dbReference type="HAMAP-Rule" id="MF_01008"/>
    </source>
</evidence>
<name>A0A532V7L6_UNCT6</name>
<dbReference type="InterPro" id="IPR020603">
    <property type="entry name" value="MraZ_dom"/>
</dbReference>
<evidence type="ECO:0000256" key="8">
    <source>
        <dbReference type="SAM" id="MobiDB-lite"/>
    </source>
</evidence>
<evidence type="ECO:0000256" key="2">
    <source>
        <dbReference type="ARBA" id="ARBA00022490"/>
    </source>
</evidence>
<evidence type="ECO:0000256" key="5">
    <source>
        <dbReference type="ARBA" id="ARBA00023125"/>
    </source>
</evidence>
<keyword evidence="4 7" id="KW-0805">Transcription regulation</keyword>
<dbReference type="CDD" id="cd16321">
    <property type="entry name" value="MraZ_C"/>
    <property type="match status" value="1"/>
</dbReference>
<dbReference type="EMBL" id="NJBO01000006">
    <property type="protein sequence ID" value="TKJ43193.1"/>
    <property type="molecule type" value="Genomic_DNA"/>
</dbReference>
<dbReference type="Proteomes" id="UP000317778">
    <property type="component" value="Unassembled WGS sequence"/>
</dbReference>
<dbReference type="InterPro" id="IPR035644">
    <property type="entry name" value="MraZ_C"/>
</dbReference>
<proteinExistence type="inferred from homology"/>
<dbReference type="AlphaFoldDB" id="A0A532V7L6"/>
<dbReference type="PANTHER" id="PTHR34701:SF1">
    <property type="entry name" value="TRANSCRIPTIONAL REGULATOR MRAZ"/>
    <property type="match status" value="1"/>
</dbReference>
<reference evidence="10 11" key="1">
    <citation type="submission" date="2017-06" db="EMBL/GenBank/DDBJ databases">
        <title>Novel microbial phyla capable of carbon fixation and sulfur reduction in deep-sea sediments.</title>
        <authorList>
            <person name="Huang J."/>
            <person name="Baker B."/>
            <person name="Wang Y."/>
        </authorList>
    </citation>
    <scope>NUCLEOTIDE SEQUENCE [LARGE SCALE GENOMIC DNA]</scope>
    <source>
        <strain evidence="10">B3_TA06</strain>
    </source>
</reference>
<organism evidence="10 11">
    <name type="scientific">candidate division TA06 bacterium B3_TA06</name>
    <dbReference type="NCBI Taxonomy" id="2012487"/>
    <lineage>
        <taxon>Bacteria</taxon>
        <taxon>Bacteria division TA06</taxon>
    </lineage>
</organism>
<dbReference type="PANTHER" id="PTHR34701">
    <property type="entry name" value="TRANSCRIPTIONAL REGULATOR MRAZ"/>
    <property type="match status" value="1"/>
</dbReference>
<comment type="caution">
    <text evidence="10">The sequence shown here is derived from an EMBL/GenBank/DDBJ whole genome shotgun (WGS) entry which is preliminary data.</text>
</comment>
<keyword evidence="3" id="KW-0677">Repeat</keyword>
<dbReference type="CDD" id="cd16320">
    <property type="entry name" value="MraZ_N"/>
    <property type="match status" value="1"/>
</dbReference>
<keyword evidence="2 7" id="KW-0963">Cytoplasm</keyword>
<evidence type="ECO:0000256" key="3">
    <source>
        <dbReference type="ARBA" id="ARBA00022737"/>
    </source>
</evidence>
<dbReference type="Gene3D" id="3.40.1550.20">
    <property type="entry name" value="Transcriptional regulator MraZ domain"/>
    <property type="match status" value="1"/>
</dbReference>
<dbReference type="NCBIfam" id="TIGR00242">
    <property type="entry name" value="division/cell wall cluster transcriptional repressor MraZ"/>
    <property type="match status" value="1"/>
</dbReference>
<evidence type="ECO:0000256" key="1">
    <source>
        <dbReference type="ARBA" id="ARBA00013860"/>
    </source>
</evidence>
<dbReference type="GO" id="GO:0000976">
    <property type="term" value="F:transcription cis-regulatory region binding"/>
    <property type="evidence" value="ECO:0007669"/>
    <property type="project" value="TreeGrafter"/>
</dbReference>
<comment type="subunit">
    <text evidence="7">Forms oligomers.</text>
</comment>
<gene>
    <name evidence="7 10" type="primary">mraZ</name>
    <name evidence="10" type="ORF">CEE36_05440</name>
</gene>
<accession>A0A532V7L6</accession>
<dbReference type="Pfam" id="PF02381">
    <property type="entry name" value="MraZ"/>
    <property type="match status" value="2"/>
</dbReference>
<evidence type="ECO:0000313" key="10">
    <source>
        <dbReference type="EMBL" id="TKJ43193.1"/>
    </source>
</evidence>
<sequence length="154" mass="18010">MRFRGQFRYAVDHKGRLAVPAAFRRALQAANQRTLVLTKGYDGEIEAHPLEEWERFEEGTLLAIPRYKRETRRFTRRRASAATEVDMDSQGRIMLPRHLAEYAQIEGEAVITGAISHFEIWNPSVFEKFEEESETHQEDDSENLEKYLHEGRSE</sequence>
<dbReference type="HAMAP" id="MF_01008">
    <property type="entry name" value="MraZ"/>
    <property type="match status" value="1"/>
</dbReference>
<feature type="domain" description="SpoVT-AbrB" evidence="9">
    <location>
        <begin position="82"/>
        <end position="125"/>
    </location>
</feature>
<dbReference type="GO" id="GO:0005737">
    <property type="term" value="C:cytoplasm"/>
    <property type="evidence" value="ECO:0007669"/>
    <property type="project" value="UniProtKB-UniRule"/>
</dbReference>
<dbReference type="InterPro" id="IPR038619">
    <property type="entry name" value="MraZ_sf"/>
</dbReference>
<dbReference type="InterPro" id="IPR007159">
    <property type="entry name" value="SpoVT-AbrB_dom"/>
</dbReference>
<feature type="region of interest" description="Disordered" evidence="8">
    <location>
        <begin position="129"/>
        <end position="154"/>
    </location>
</feature>
<keyword evidence="6 7" id="KW-0804">Transcription</keyword>
<comment type="subcellular location">
    <subcellularLocation>
        <location evidence="7">Cytoplasm</location>
        <location evidence="7">Nucleoid</location>
    </subcellularLocation>
</comment>
<feature type="domain" description="SpoVT-AbrB" evidence="9">
    <location>
        <begin position="6"/>
        <end position="52"/>
    </location>
</feature>
<evidence type="ECO:0000256" key="6">
    <source>
        <dbReference type="ARBA" id="ARBA00023163"/>
    </source>
</evidence>
<evidence type="ECO:0000259" key="9">
    <source>
        <dbReference type="PROSITE" id="PS51740"/>
    </source>
</evidence>
<dbReference type="InterPro" id="IPR003444">
    <property type="entry name" value="MraZ"/>
</dbReference>
<dbReference type="InterPro" id="IPR037914">
    <property type="entry name" value="SpoVT-AbrB_sf"/>
</dbReference>
<dbReference type="GO" id="GO:0009295">
    <property type="term" value="C:nucleoid"/>
    <property type="evidence" value="ECO:0007669"/>
    <property type="project" value="UniProtKB-SubCell"/>
</dbReference>
<comment type="similarity">
    <text evidence="7">Belongs to the MraZ family.</text>
</comment>
<dbReference type="GO" id="GO:0003700">
    <property type="term" value="F:DNA-binding transcription factor activity"/>
    <property type="evidence" value="ECO:0007669"/>
    <property type="project" value="UniProtKB-UniRule"/>
</dbReference>
<dbReference type="InterPro" id="IPR035642">
    <property type="entry name" value="MraZ_N"/>
</dbReference>
<evidence type="ECO:0000313" key="11">
    <source>
        <dbReference type="Proteomes" id="UP000317778"/>
    </source>
</evidence>
<evidence type="ECO:0000256" key="4">
    <source>
        <dbReference type="ARBA" id="ARBA00023015"/>
    </source>
</evidence>
<keyword evidence="5 7" id="KW-0238">DNA-binding</keyword>
<dbReference type="PROSITE" id="PS51740">
    <property type="entry name" value="SPOVT_ABRB"/>
    <property type="match status" value="2"/>
</dbReference>
<dbReference type="GO" id="GO:2000143">
    <property type="term" value="P:negative regulation of DNA-templated transcription initiation"/>
    <property type="evidence" value="ECO:0007669"/>
    <property type="project" value="TreeGrafter"/>
</dbReference>
<protein>
    <recommendedName>
        <fullName evidence="1 7">Transcriptional regulator MraZ</fullName>
    </recommendedName>
</protein>
<feature type="compositionally biased region" description="Basic and acidic residues" evidence="8">
    <location>
        <begin position="134"/>
        <end position="154"/>
    </location>
</feature>